<evidence type="ECO:0000313" key="3">
    <source>
        <dbReference type="Proteomes" id="UP000735302"/>
    </source>
</evidence>
<feature type="region of interest" description="Disordered" evidence="1">
    <location>
        <begin position="60"/>
        <end position="115"/>
    </location>
</feature>
<dbReference type="Proteomes" id="UP000735302">
    <property type="component" value="Unassembled WGS sequence"/>
</dbReference>
<dbReference type="EMBL" id="BLXT01005946">
    <property type="protein sequence ID" value="GFO27685.1"/>
    <property type="molecule type" value="Genomic_DNA"/>
</dbReference>
<gene>
    <name evidence="2" type="ORF">PoB_005419000</name>
</gene>
<comment type="caution">
    <text evidence="2">The sequence shown here is derived from an EMBL/GenBank/DDBJ whole genome shotgun (WGS) entry which is preliminary data.</text>
</comment>
<evidence type="ECO:0000256" key="1">
    <source>
        <dbReference type="SAM" id="MobiDB-lite"/>
    </source>
</evidence>
<sequence length="115" mass="13370">MDENLSQPMSLEKLSFVAVFAQLSGEAGREERVRQTPLPKNLKYMLLFRHENFPMEFTDWRPFTDDEDDEFEGISDSDSPDYSSLDDEDDEFEGISDYDSLDYSSDSDETFVTDH</sequence>
<feature type="compositionally biased region" description="Acidic residues" evidence="1">
    <location>
        <begin position="65"/>
        <end position="115"/>
    </location>
</feature>
<dbReference type="AlphaFoldDB" id="A0AAV4C4T1"/>
<reference evidence="2 3" key="1">
    <citation type="journal article" date="2021" name="Elife">
        <title>Chloroplast acquisition without the gene transfer in kleptoplastic sea slugs, Plakobranchus ocellatus.</title>
        <authorList>
            <person name="Maeda T."/>
            <person name="Takahashi S."/>
            <person name="Yoshida T."/>
            <person name="Shimamura S."/>
            <person name="Takaki Y."/>
            <person name="Nagai Y."/>
            <person name="Toyoda A."/>
            <person name="Suzuki Y."/>
            <person name="Arimoto A."/>
            <person name="Ishii H."/>
            <person name="Satoh N."/>
            <person name="Nishiyama T."/>
            <person name="Hasebe M."/>
            <person name="Maruyama T."/>
            <person name="Minagawa J."/>
            <person name="Obokata J."/>
            <person name="Shigenobu S."/>
        </authorList>
    </citation>
    <scope>NUCLEOTIDE SEQUENCE [LARGE SCALE GENOMIC DNA]</scope>
</reference>
<name>A0AAV4C4T1_9GAST</name>
<organism evidence="2 3">
    <name type="scientific">Plakobranchus ocellatus</name>
    <dbReference type="NCBI Taxonomy" id="259542"/>
    <lineage>
        <taxon>Eukaryota</taxon>
        <taxon>Metazoa</taxon>
        <taxon>Spiralia</taxon>
        <taxon>Lophotrochozoa</taxon>
        <taxon>Mollusca</taxon>
        <taxon>Gastropoda</taxon>
        <taxon>Heterobranchia</taxon>
        <taxon>Euthyneura</taxon>
        <taxon>Panpulmonata</taxon>
        <taxon>Sacoglossa</taxon>
        <taxon>Placobranchoidea</taxon>
        <taxon>Plakobranchidae</taxon>
        <taxon>Plakobranchus</taxon>
    </lineage>
</organism>
<protein>
    <submittedName>
        <fullName evidence="2">Uncharacterized protein</fullName>
    </submittedName>
</protein>
<accession>A0AAV4C4T1</accession>
<proteinExistence type="predicted"/>
<evidence type="ECO:0000313" key="2">
    <source>
        <dbReference type="EMBL" id="GFO27685.1"/>
    </source>
</evidence>
<keyword evidence="3" id="KW-1185">Reference proteome</keyword>